<reference evidence="6 7" key="1">
    <citation type="submission" date="2019-06" db="EMBL/GenBank/DDBJ databases">
        <title>A chromosome-scale genome assembly of the European perch, Perca fluviatilis.</title>
        <authorList>
            <person name="Roques C."/>
            <person name="Zahm M."/>
            <person name="Cabau C."/>
            <person name="Klopp C."/>
            <person name="Bouchez O."/>
            <person name="Donnadieu C."/>
            <person name="Kuhl H."/>
            <person name="Gislard M."/>
            <person name="Guendouz S."/>
            <person name="Journot L."/>
            <person name="Haffray P."/>
            <person name="Bestin A."/>
            <person name="Morvezen R."/>
            <person name="Feron R."/>
            <person name="Wen M."/>
            <person name="Jouanno E."/>
            <person name="Herpin A."/>
            <person name="Schartl M."/>
            <person name="Postlethwait J."/>
            <person name="Schaerlinger B."/>
            <person name="Chardard D."/>
            <person name="Lecocq T."/>
            <person name="Poncet C."/>
            <person name="Jaffrelo L."/>
            <person name="Lampietro C."/>
            <person name="Guiguen Y."/>
        </authorList>
    </citation>
    <scope>NUCLEOTIDE SEQUENCE [LARGE SCALE GENOMIC DNA]</scope>
    <source>
        <tissue evidence="6">Blood</tissue>
    </source>
</reference>
<evidence type="ECO:0000256" key="2">
    <source>
        <dbReference type="ARBA" id="ARBA00013191"/>
    </source>
</evidence>
<dbReference type="InterPro" id="IPR014030">
    <property type="entry name" value="Ketoacyl_synth_N"/>
</dbReference>
<keyword evidence="7" id="KW-1185">Reference proteome</keyword>
<dbReference type="InterPro" id="IPR000794">
    <property type="entry name" value="Beta-ketoacyl_synthase"/>
</dbReference>
<evidence type="ECO:0000256" key="3">
    <source>
        <dbReference type="ARBA" id="ARBA00022679"/>
    </source>
</evidence>
<organism evidence="6 7">
    <name type="scientific">Perca fluviatilis</name>
    <name type="common">European perch</name>
    <dbReference type="NCBI Taxonomy" id="8168"/>
    <lineage>
        <taxon>Eukaryota</taxon>
        <taxon>Metazoa</taxon>
        <taxon>Chordata</taxon>
        <taxon>Craniata</taxon>
        <taxon>Vertebrata</taxon>
        <taxon>Euteleostomi</taxon>
        <taxon>Actinopterygii</taxon>
        <taxon>Neopterygii</taxon>
        <taxon>Teleostei</taxon>
        <taxon>Neoteleostei</taxon>
        <taxon>Acanthomorphata</taxon>
        <taxon>Eupercaria</taxon>
        <taxon>Perciformes</taxon>
        <taxon>Percoidei</taxon>
        <taxon>Percidae</taxon>
        <taxon>Percinae</taxon>
        <taxon>Perca</taxon>
    </lineage>
</organism>
<dbReference type="PROSITE" id="PS52004">
    <property type="entry name" value="KS3_2"/>
    <property type="match status" value="1"/>
</dbReference>
<dbReference type="AlphaFoldDB" id="A0A6A5DYZ1"/>
<feature type="domain" description="Ketosynthase family 3 (KS3)" evidence="5">
    <location>
        <begin position="73"/>
        <end position="502"/>
    </location>
</feature>
<dbReference type="EC" id="2.3.1.41" evidence="2"/>
<dbReference type="InterPro" id="IPR014031">
    <property type="entry name" value="Ketoacyl_synth_C"/>
</dbReference>
<dbReference type="GO" id="GO:0004315">
    <property type="term" value="F:3-oxoacyl-[acyl-carrier-protein] synthase activity"/>
    <property type="evidence" value="ECO:0007669"/>
    <property type="project" value="UniProtKB-EC"/>
</dbReference>
<dbReference type="FunFam" id="3.40.47.10:FF:000024">
    <property type="entry name" value="3-oxoacyl-[acyl-carrier-protein] synthase, mitochondrial"/>
    <property type="match status" value="1"/>
</dbReference>
<dbReference type="CDD" id="cd00834">
    <property type="entry name" value="KAS_I_II"/>
    <property type="match status" value="1"/>
</dbReference>
<sequence length="502" mass="53482">MYIYSSDFKRGFTKATSYSSCVKLDRDNSMSALSLSCWTKLQLRPQNIRTFLQKTVCVCPNQDSRHHSSGKHKRRVVITGIGLVCPLGTGTALPWDNLIKGQSGIVALHSEEYNTVPCKVAALVPRGNKLGQFKEERFASCGEINSMSPATVMALGAAQLALEDSGWYPKTPEEQLNTGVAVGMGMVSLDEIARTATAFQEKGYKKVSPFFVPRILVNMAAGHISIKHKLKGPNHAVSTACTTGAHAIGDAARFIAHGDAVAMVAGGTESCVGALSMAGFARARALATKWNDNPMQASRPFHPEREGFVMGEGAAVLLLEELDHAVERGARIYAEILGYGLSGDASHITAPTADGDGAFRCMSAALRDAGVSPADVTYVNAHATSTPLGDAAENAAIKRLFQQSVDTLAVSSTKGATGHLLGAAGALEAAFTALACYHGSSARGTPTTTPAEPEFSHHYLPRHQHHRQHRHQRRHTTLLDLAALTPHCVSPASDDTLGLDFM</sequence>
<dbReference type="PROSITE" id="PS00606">
    <property type="entry name" value="KS3_1"/>
    <property type="match status" value="1"/>
</dbReference>
<dbReference type="PANTHER" id="PTHR11712:SF336">
    <property type="entry name" value="3-OXOACYL-[ACYL-CARRIER-PROTEIN] SYNTHASE, MITOCHONDRIAL"/>
    <property type="match status" value="1"/>
</dbReference>
<comment type="similarity">
    <text evidence="1 4">Belongs to the thiolase-like superfamily. Beta-ketoacyl-ACP synthases family.</text>
</comment>
<name>A0A6A5DYZ1_PERFL</name>
<dbReference type="InterPro" id="IPR020841">
    <property type="entry name" value="PKS_Beta-ketoAc_synthase_dom"/>
</dbReference>
<dbReference type="Pfam" id="PF00109">
    <property type="entry name" value="ketoacyl-synt"/>
    <property type="match status" value="1"/>
</dbReference>
<dbReference type="InterPro" id="IPR016039">
    <property type="entry name" value="Thiolase-like"/>
</dbReference>
<dbReference type="PANTHER" id="PTHR11712">
    <property type="entry name" value="POLYKETIDE SYNTHASE-RELATED"/>
    <property type="match status" value="1"/>
</dbReference>
<dbReference type="GO" id="GO:0006633">
    <property type="term" value="P:fatty acid biosynthetic process"/>
    <property type="evidence" value="ECO:0007669"/>
    <property type="project" value="InterPro"/>
</dbReference>
<keyword evidence="3 4" id="KW-0808">Transferase</keyword>
<dbReference type="Proteomes" id="UP000465112">
    <property type="component" value="Chromosome 13"/>
</dbReference>
<evidence type="ECO:0000256" key="1">
    <source>
        <dbReference type="ARBA" id="ARBA00008467"/>
    </source>
</evidence>
<dbReference type="InterPro" id="IPR018201">
    <property type="entry name" value="Ketoacyl_synth_AS"/>
</dbReference>
<gene>
    <name evidence="6" type="ORF">PFLUV_G00151630</name>
</gene>
<dbReference type="SUPFAM" id="SSF53901">
    <property type="entry name" value="Thiolase-like"/>
    <property type="match status" value="2"/>
</dbReference>
<evidence type="ECO:0000313" key="7">
    <source>
        <dbReference type="Proteomes" id="UP000465112"/>
    </source>
</evidence>
<dbReference type="NCBIfam" id="NF005589">
    <property type="entry name" value="PRK07314.1"/>
    <property type="match status" value="1"/>
</dbReference>
<protein>
    <recommendedName>
        <fullName evidence="2">beta-ketoacyl-[acyl-carrier-protein] synthase I</fullName>
        <ecNumber evidence="2">2.3.1.41</ecNumber>
    </recommendedName>
</protein>
<dbReference type="SMART" id="SM00825">
    <property type="entry name" value="PKS_KS"/>
    <property type="match status" value="1"/>
</dbReference>
<dbReference type="GO" id="GO:0005739">
    <property type="term" value="C:mitochondrion"/>
    <property type="evidence" value="ECO:0007669"/>
    <property type="project" value="TreeGrafter"/>
</dbReference>
<dbReference type="Pfam" id="PF02801">
    <property type="entry name" value="Ketoacyl-synt_C"/>
    <property type="match status" value="1"/>
</dbReference>
<proteinExistence type="inferred from homology"/>
<accession>A0A6A5DYZ1</accession>
<comment type="caution">
    <text evidence="6">The sequence shown here is derived from an EMBL/GenBank/DDBJ whole genome shotgun (WGS) entry which is preliminary data.</text>
</comment>
<evidence type="ECO:0000259" key="5">
    <source>
        <dbReference type="PROSITE" id="PS52004"/>
    </source>
</evidence>
<evidence type="ECO:0000256" key="4">
    <source>
        <dbReference type="RuleBase" id="RU003694"/>
    </source>
</evidence>
<dbReference type="Gene3D" id="3.40.47.10">
    <property type="match status" value="2"/>
</dbReference>
<dbReference type="EMBL" id="VHII01000013">
    <property type="protein sequence ID" value="KAF1381247.1"/>
    <property type="molecule type" value="Genomic_DNA"/>
</dbReference>
<evidence type="ECO:0000313" key="6">
    <source>
        <dbReference type="EMBL" id="KAF1381247.1"/>
    </source>
</evidence>